<reference evidence="4" key="1">
    <citation type="journal article" date="2023" name="Science">
        <title>Genome structures resolve the early diversification of teleost fishes.</title>
        <authorList>
            <person name="Parey E."/>
            <person name="Louis A."/>
            <person name="Montfort J."/>
            <person name="Bouchez O."/>
            <person name="Roques C."/>
            <person name="Iampietro C."/>
            <person name="Lluch J."/>
            <person name="Castinel A."/>
            <person name="Donnadieu C."/>
            <person name="Desvignes T."/>
            <person name="Floi Bucao C."/>
            <person name="Jouanno E."/>
            <person name="Wen M."/>
            <person name="Mejri S."/>
            <person name="Dirks R."/>
            <person name="Jansen H."/>
            <person name="Henkel C."/>
            <person name="Chen W.J."/>
            <person name="Zahm M."/>
            <person name="Cabau C."/>
            <person name="Klopp C."/>
            <person name="Thompson A.W."/>
            <person name="Robinson-Rechavi M."/>
            <person name="Braasch I."/>
            <person name="Lecointre G."/>
            <person name="Bobe J."/>
            <person name="Postlethwait J.H."/>
            <person name="Berthelot C."/>
            <person name="Roest Crollius H."/>
            <person name="Guiguen Y."/>
        </authorList>
    </citation>
    <scope>NUCLEOTIDE SEQUENCE</scope>
    <source>
        <strain evidence="4">WJC10195</strain>
    </source>
</reference>
<accession>A0A9Q1JCI7</accession>
<dbReference type="InterPro" id="IPR055421">
    <property type="entry name" value="TMEM132_3rd"/>
</dbReference>
<dbReference type="Pfam" id="PF23039">
    <property type="entry name" value="TMEM132_3rd"/>
    <property type="match status" value="1"/>
</dbReference>
<dbReference type="PANTHER" id="PTHR13388:SF28">
    <property type="entry name" value="TRANSMEMBRANE PROTEIN 132C"/>
    <property type="match status" value="1"/>
</dbReference>
<evidence type="ECO:0000259" key="3">
    <source>
        <dbReference type="Pfam" id="PF23481"/>
    </source>
</evidence>
<name>A0A9Q1JCI7_SYNKA</name>
<sequence>MPAGAWKKHGLMVAEARGASDLQAKFSSSLPTYLPVSYQVQNAEPSFFLKEAGQEVMRNGSLQTRSEPFFIHLAEGVPSVNCSYGNFSAETSVPLELLQATPRLLPDPAHVTLGWKVRAQVVEPRASPARPRLQVLFYLAGRRWEESAPLPEPMPCVSAVANHDSSQAAASCQLQGTLGICVAELELPAAWFPTPTGRKKPSEGEVALLELYYTVQPLEGDTRDCAALTDPLKVPNAGFLPGQEEGMAYLHRIGSVELLSREEGPRVTNLRLDDNVEIEVPPSPVQQGQLLGFRVRMSTASTVQQFTLR</sequence>
<dbReference type="EMBL" id="JAINUF010000001">
    <property type="protein sequence ID" value="KAJ8379875.1"/>
    <property type="molecule type" value="Genomic_DNA"/>
</dbReference>
<protein>
    <recommendedName>
        <fullName evidence="6">Transmembrane protein TMEM132 N-terminal domain-containing protein</fullName>
    </recommendedName>
</protein>
<evidence type="ECO:0000313" key="4">
    <source>
        <dbReference type="EMBL" id="KAJ8379875.1"/>
    </source>
</evidence>
<feature type="domain" description="Transmembrane protein TMEM132 second Ig-like" evidence="3">
    <location>
        <begin position="116"/>
        <end position="227"/>
    </location>
</feature>
<feature type="domain" description="Transmembrane protein TMEM132 cohesin-like" evidence="2">
    <location>
        <begin position="267"/>
        <end position="309"/>
    </location>
</feature>
<evidence type="ECO:0008006" key="6">
    <source>
        <dbReference type="Google" id="ProtNLM"/>
    </source>
</evidence>
<dbReference type="Pfam" id="PF15705">
    <property type="entry name" value="TMEM132_N"/>
    <property type="match status" value="1"/>
</dbReference>
<dbReference type="AlphaFoldDB" id="A0A9Q1JCI7"/>
<dbReference type="OrthoDB" id="10026202at2759"/>
<gene>
    <name evidence="4" type="ORF">SKAU_G00006530</name>
</gene>
<dbReference type="InterPro" id="IPR026307">
    <property type="entry name" value="TMEM132"/>
</dbReference>
<proteinExistence type="predicted"/>
<dbReference type="Pfam" id="PF23481">
    <property type="entry name" value="Ig_TMEM132_2nd"/>
    <property type="match status" value="1"/>
</dbReference>
<comment type="caution">
    <text evidence="4">The sequence shown here is derived from an EMBL/GenBank/DDBJ whole genome shotgun (WGS) entry which is preliminary data.</text>
</comment>
<dbReference type="InterPro" id="IPR031435">
    <property type="entry name" value="TMEM132_N"/>
</dbReference>
<evidence type="ECO:0000259" key="1">
    <source>
        <dbReference type="Pfam" id="PF15705"/>
    </source>
</evidence>
<dbReference type="PANTHER" id="PTHR13388">
    <property type="entry name" value="DETONATOR, ISOFORM E"/>
    <property type="match status" value="1"/>
</dbReference>
<feature type="domain" description="Transmembrane protein TMEM132 N-terminal" evidence="1">
    <location>
        <begin position="36"/>
        <end position="98"/>
    </location>
</feature>
<evidence type="ECO:0000313" key="5">
    <source>
        <dbReference type="Proteomes" id="UP001152622"/>
    </source>
</evidence>
<dbReference type="InterPro" id="IPR055422">
    <property type="entry name" value="Ig_TMEM132_2nd"/>
</dbReference>
<evidence type="ECO:0000259" key="2">
    <source>
        <dbReference type="Pfam" id="PF23039"/>
    </source>
</evidence>
<dbReference type="Proteomes" id="UP001152622">
    <property type="component" value="Chromosome 1"/>
</dbReference>
<organism evidence="4 5">
    <name type="scientific">Synaphobranchus kaupii</name>
    <name type="common">Kaup's arrowtooth eel</name>
    <dbReference type="NCBI Taxonomy" id="118154"/>
    <lineage>
        <taxon>Eukaryota</taxon>
        <taxon>Metazoa</taxon>
        <taxon>Chordata</taxon>
        <taxon>Craniata</taxon>
        <taxon>Vertebrata</taxon>
        <taxon>Euteleostomi</taxon>
        <taxon>Actinopterygii</taxon>
        <taxon>Neopterygii</taxon>
        <taxon>Teleostei</taxon>
        <taxon>Anguilliformes</taxon>
        <taxon>Synaphobranchidae</taxon>
        <taxon>Synaphobranchus</taxon>
    </lineage>
</organism>
<keyword evidence="5" id="KW-1185">Reference proteome</keyword>